<proteinExistence type="predicted"/>
<evidence type="ECO:0000313" key="2">
    <source>
        <dbReference type="Proteomes" id="UP001501294"/>
    </source>
</evidence>
<dbReference type="Proteomes" id="UP001501294">
    <property type="component" value="Unassembled WGS sequence"/>
</dbReference>
<accession>A0ABP8HXV0</accession>
<name>A0ABP8HXV0_9GAMM</name>
<comment type="caution">
    <text evidence="1">The sequence shown here is derived from an EMBL/GenBank/DDBJ whole genome shotgun (WGS) entry which is preliminary data.</text>
</comment>
<protein>
    <submittedName>
        <fullName evidence="1">Uncharacterized protein</fullName>
    </submittedName>
</protein>
<keyword evidence="2" id="KW-1185">Reference proteome</keyword>
<evidence type="ECO:0000313" key="1">
    <source>
        <dbReference type="EMBL" id="GAA4346961.1"/>
    </source>
</evidence>
<dbReference type="EMBL" id="BAABFU010000001">
    <property type="protein sequence ID" value="GAA4346961.1"/>
    <property type="molecule type" value="Genomic_DNA"/>
</dbReference>
<gene>
    <name evidence="1" type="ORF">GCM10023150_08850</name>
</gene>
<sequence>MCLTAFILLEYTTAFRDRKNIQGTVNEVIVRSSHHYNIMNVKLKDGRHVYMPTKYNKVGDKITLNCFEGGLTGKLSCDYVFTK</sequence>
<organism evidence="1 2">
    <name type="scientific">Kangiella taiwanensis</name>
    <dbReference type="NCBI Taxonomy" id="1079179"/>
    <lineage>
        <taxon>Bacteria</taxon>
        <taxon>Pseudomonadati</taxon>
        <taxon>Pseudomonadota</taxon>
        <taxon>Gammaproteobacteria</taxon>
        <taxon>Kangiellales</taxon>
        <taxon>Kangiellaceae</taxon>
        <taxon>Kangiella</taxon>
    </lineage>
</organism>
<reference evidence="2" key="1">
    <citation type="journal article" date="2019" name="Int. J. Syst. Evol. Microbiol.">
        <title>The Global Catalogue of Microorganisms (GCM) 10K type strain sequencing project: providing services to taxonomists for standard genome sequencing and annotation.</title>
        <authorList>
            <consortium name="The Broad Institute Genomics Platform"/>
            <consortium name="The Broad Institute Genome Sequencing Center for Infectious Disease"/>
            <person name="Wu L."/>
            <person name="Ma J."/>
        </authorList>
    </citation>
    <scope>NUCLEOTIDE SEQUENCE [LARGE SCALE GENOMIC DNA]</scope>
    <source>
        <strain evidence="2">JCM 17727</strain>
    </source>
</reference>